<dbReference type="GO" id="GO:0005891">
    <property type="term" value="C:voltage-gated calcium channel complex"/>
    <property type="evidence" value="ECO:0007669"/>
    <property type="project" value="TreeGrafter"/>
</dbReference>
<dbReference type="SUPFAM" id="SSF53300">
    <property type="entry name" value="vWA-like"/>
    <property type="match status" value="1"/>
</dbReference>
<feature type="non-terminal residue" evidence="2">
    <location>
        <position position="1"/>
    </location>
</feature>
<dbReference type="Proteomes" id="UP000749559">
    <property type="component" value="Unassembled WGS sequence"/>
</dbReference>
<dbReference type="PANTHER" id="PTHR10166">
    <property type="entry name" value="VOLTAGE-DEPENDENT CALCIUM CHANNEL SUBUNIT ALPHA-2/DELTA-RELATED"/>
    <property type="match status" value="1"/>
</dbReference>
<keyword evidence="3" id="KW-1185">Reference proteome</keyword>
<evidence type="ECO:0000313" key="3">
    <source>
        <dbReference type="Proteomes" id="UP000749559"/>
    </source>
</evidence>
<dbReference type="OrthoDB" id="6286141at2759"/>
<organism evidence="2 3">
    <name type="scientific">Owenia fusiformis</name>
    <name type="common">Polychaete worm</name>
    <dbReference type="NCBI Taxonomy" id="6347"/>
    <lineage>
        <taxon>Eukaryota</taxon>
        <taxon>Metazoa</taxon>
        <taxon>Spiralia</taxon>
        <taxon>Lophotrochozoa</taxon>
        <taxon>Annelida</taxon>
        <taxon>Polychaeta</taxon>
        <taxon>Sedentaria</taxon>
        <taxon>Canalipalpata</taxon>
        <taxon>Sabellida</taxon>
        <taxon>Oweniida</taxon>
        <taxon>Oweniidae</taxon>
        <taxon>Owenia</taxon>
    </lineage>
</organism>
<dbReference type="AlphaFoldDB" id="A0A8S4NMP7"/>
<dbReference type="PANTHER" id="PTHR10166:SF66">
    <property type="entry name" value="VWFA AND CACHE DOMAIN-CONTAINING PROTEIN CG16868"/>
    <property type="match status" value="1"/>
</dbReference>
<dbReference type="InterPro" id="IPR036465">
    <property type="entry name" value="vWFA_dom_sf"/>
</dbReference>
<dbReference type="EMBL" id="CAIIXF020000005">
    <property type="protein sequence ID" value="CAH1782874.1"/>
    <property type="molecule type" value="Genomic_DNA"/>
</dbReference>
<protein>
    <recommendedName>
        <fullName evidence="1">VWFA domain-containing protein</fullName>
    </recommendedName>
</protein>
<proteinExistence type="predicted"/>
<dbReference type="Gene3D" id="3.40.50.410">
    <property type="entry name" value="von Willebrand factor, type A domain"/>
    <property type="match status" value="1"/>
</dbReference>
<dbReference type="PROSITE" id="PS50234">
    <property type="entry name" value="VWFA"/>
    <property type="match status" value="1"/>
</dbReference>
<dbReference type="GO" id="GO:0005245">
    <property type="term" value="F:voltage-gated calcium channel activity"/>
    <property type="evidence" value="ECO:0007669"/>
    <property type="project" value="TreeGrafter"/>
</dbReference>
<dbReference type="InterPro" id="IPR051173">
    <property type="entry name" value="Ca_channel_alpha-2/delta"/>
</dbReference>
<reference evidence="2" key="1">
    <citation type="submission" date="2022-03" db="EMBL/GenBank/DDBJ databases">
        <authorList>
            <person name="Martin C."/>
        </authorList>
    </citation>
    <scope>NUCLEOTIDE SEQUENCE</scope>
</reference>
<evidence type="ECO:0000313" key="2">
    <source>
        <dbReference type="EMBL" id="CAH1782874.1"/>
    </source>
</evidence>
<comment type="caution">
    <text evidence="2">The sequence shown here is derived from an EMBL/GenBank/DDBJ whole genome shotgun (WGS) entry which is preliminary data.</text>
</comment>
<dbReference type="Pfam" id="PF13519">
    <property type="entry name" value="VWA_2"/>
    <property type="match status" value="1"/>
</dbReference>
<dbReference type="InterPro" id="IPR002035">
    <property type="entry name" value="VWF_A"/>
</dbReference>
<feature type="domain" description="VWFA" evidence="1">
    <location>
        <begin position="34"/>
        <end position="131"/>
    </location>
</feature>
<gene>
    <name evidence="2" type="ORF">OFUS_LOCUS9274</name>
</gene>
<accession>A0A8S4NMP7</accession>
<name>A0A8S4NMP7_OWEFU</name>
<feature type="non-terminal residue" evidence="2">
    <location>
        <position position="131"/>
    </location>
</feature>
<sequence length="131" mass="14497">QYPAAHSGESAGCKGYDNRFRPWYVETATPEPKDVVIVLDKSKSMSNPISAFSTRLLIRVAKEASMTILETLNPSDRIGIVEFSTTASVAMGDPELTPTCFKNQLAFAIPQNIEILKRNVDKITVDENTNY</sequence>
<evidence type="ECO:0000259" key="1">
    <source>
        <dbReference type="PROSITE" id="PS50234"/>
    </source>
</evidence>